<dbReference type="InParanoid" id="G8JMX9"/>
<evidence type="ECO:0000313" key="2">
    <source>
        <dbReference type="EMBL" id="AET37443.1"/>
    </source>
</evidence>
<reference evidence="3" key="1">
    <citation type="journal article" date="2012" name="G3 (Bethesda)">
        <title>Pichia sorbitophila, an interspecies yeast hybrid reveals early steps of genome resolution following polyploidization.</title>
        <authorList>
            <person name="Leh Louis V."/>
            <person name="Despons L."/>
            <person name="Friedrich A."/>
            <person name="Martin T."/>
            <person name="Durrens P."/>
            <person name="Casaregola S."/>
            <person name="Neuveglise C."/>
            <person name="Fairhead C."/>
            <person name="Marck C."/>
            <person name="Cruz J.A."/>
            <person name="Straub M.L."/>
            <person name="Kugler V."/>
            <person name="Sacerdot C."/>
            <person name="Uzunov Z."/>
            <person name="Thierry A."/>
            <person name="Weiss S."/>
            <person name="Bleykasten C."/>
            <person name="De Montigny J."/>
            <person name="Jacques N."/>
            <person name="Jung P."/>
            <person name="Lemaire M."/>
            <person name="Mallet S."/>
            <person name="Morel G."/>
            <person name="Richard G.F."/>
            <person name="Sarkar A."/>
            <person name="Savel G."/>
            <person name="Schacherer J."/>
            <person name="Seret M.L."/>
            <person name="Talla E."/>
            <person name="Samson G."/>
            <person name="Jubin C."/>
            <person name="Poulain J."/>
            <person name="Vacherie B."/>
            <person name="Barbe V."/>
            <person name="Pelletier E."/>
            <person name="Sherman D.J."/>
            <person name="Westhof E."/>
            <person name="Weissenbach J."/>
            <person name="Baret P.V."/>
            <person name="Wincker P."/>
            <person name="Gaillardin C."/>
            <person name="Dujon B."/>
            <person name="Souciet J.L."/>
        </authorList>
    </citation>
    <scope>NUCLEOTIDE SEQUENCE [LARGE SCALE GENOMIC DNA]</scope>
    <source>
        <strain evidence="3">CBS 270.75 / DBVPG 7215 / KCTC 17166 / NRRL Y-17582</strain>
    </source>
</reference>
<evidence type="ECO:0000256" key="1">
    <source>
        <dbReference type="SAM" id="MobiDB-lite"/>
    </source>
</evidence>
<accession>G8JMX9</accession>
<keyword evidence="3" id="KW-1185">Reference proteome</keyword>
<feature type="region of interest" description="Disordered" evidence="1">
    <location>
        <begin position="1"/>
        <end position="80"/>
    </location>
</feature>
<feature type="compositionally biased region" description="Low complexity" evidence="1">
    <location>
        <begin position="208"/>
        <end position="226"/>
    </location>
</feature>
<protein>
    <recommendedName>
        <fullName evidence="4">Enhancer of mRNA-decapping protein 1</fullName>
    </recommendedName>
</protein>
<dbReference type="AlphaFoldDB" id="G8JMX9"/>
<proteinExistence type="predicted"/>
<gene>
    <name evidence="2" type="ordered locus">Ecym_1195</name>
</gene>
<dbReference type="KEGG" id="erc:Ecym_1195"/>
<dbReference type="GeneID" id="11471361"/>
<evidence type="ECO:0000313" key="3">
    <source>
        <dbReference type="Proteomes" id="UP000006790"/>
    </source>
</evidence>
<dbReference type="eggNOG" id="ENOG502S7HY">
    <property type="taxonomic scope" value="Eukaryota"/>
</dbReference>
<feature type="region of interest" description="Disordered" evidence="1">
    <location>
        <begin position="297"/>
        <end position="354"/>
    </location>
</feature>
<dbReference type="HOGENOM" id="CLU_826325_0_0_1"/>
<dbReference type="Proteomes" id="UP000006790">
    <property type="component" value="Chromosome 1"/>
</dbReference>
<dbReference type="OMA" id="TMFINSA"/>
<dbReference type="RefSeq" id="XP_003644260.1">
    <property type="nucleotide sequence ID" value="XM_003644212.1"/>
</dbReference>
<sequence>MSSDTMFINSARLLPTDGKQKVKQLQKPDRKRQQRAAEQLVHQQQLPNGEKPDFGHGAKQSKKKAYSKKKRRDSDASPDNVANLELTEDLKQMLLISSKNKGAAAVVATAAMNTSSHKNLGSGGAAGGAVNNFSSAKNKGNLGLNPNGACPGYLPTSSKAASLSPLPVQPGLVGGTASGPPQLAPQFSMVLAGYQPYMQRTSVDAHKVGSSKGSSNSSVSGNNNNNHNEDYYSNCANGFMMHQHQQHLQHCVGLPAMPLYSQPLMVPQQHPYSHQPSVSAYQMPASFAYPGLPNSAGTSATNSSGLSKSAPSLETGSRRSHSRKSSQSGGSGYAGATFAADQPHLSSLPRPSFV</sequence>
<dbReference type="EMBL" id="CP002497">
    <property type="protein sequence ID" value="AET37443.1"/>
    <property type="molecule type" value="Genomic_DNA"/>
</dbReference>
<feature type="region of interest" description="Disordered" evidence="1">
    <location>
        <begin position="204"/>
        <end position="226"/>
    </location>
</feature>
<evidence type="ECO:0008006" key="4">
    <source>
        <dbReference type="Google" id="ProtNLM"/>
    </source>
</evidence>
<feature type="compositionally biased region" description="Basic residues" evidence="1">
    <location>
        <begin position="21"/>
        <end position="34"/>
    </location>
</feature>
<organism evidence="2 3">
    <name type="scientific">Eremothecium cymbalariae (strain CBS 270.75 / DBVPG 7215 / KCTC 17166 / NRRL Y-17582)</name>
    <name type="common">Yeast</name>
    <dbReference type="NCBI Taxonomy" id="931890"/>
    <lineage>
        <taxon>Eukaryota</taxon>
        <taxon>Fungi</taxon>
        <taxon>Dikarya</taxon>
        <taxon>Ascomycota</taxon>
        <taxon>Saccharomycotina</taxon>
        <taxon>Saccharomycetes</taxon>
        <taxon>Saccharomycetales</taxon>
        <taxon>Saccharomycetaceae</taxon>
        <taxon>Eremothecium</taxon>
    </lineage>
</organism>
<name>G8JMX9_ERECY</name>
<dbReference type="STRING" id="931890.G8JMX9"/>
<feature type="compositionally biased region" description="Polar residues" evidence="1">
    <location>
        <begin position="297"/>
        <end position="315"/>
    </location>
</feature>
<dbReference type="OrthoDB" id="4069652at2759"/>
<feature type="compositionally biased region" description="Basic residues" evidence="1">
    <location>
        <begin position="59"/>
        <end position="71"/>
    </location>
</feature>